<evidence type="ECO:0000313" key="1">
    <source>
        <dbReference type="EMBL" id="KAF2470635.1"/>
    </source>
</evidence>
<gene>
    <name evidence="1" type="ORF">BDR25DRAFT_355120</name>
</gene>
<accession>A0ACB6QVV6</accession>
<name>A0ACB6QVV6_9PLEO</name>
<sequence>MSAAILHPRRDTRDYTTEHVYELQDITRFSTCYRGQTPFLGNGALKTQILGTHIYTRLRSRKLLNERRLDARVLSGFDSAAEVPSDTLLSKDTGKFKSTTFGKRDLGVFNHVLDILSEPANASLAFQYLNASRISATWGKVWRRIRLRGMWSGSEVYTAGKRVFTVYYEFGEGGARFGATGSGYDWTDGAWVVESLNQIWANELPDTVFGTKK</sequence>
<protein>
    <submittedName>
        <fullName evidence="1">Uncharacterized protein</fullName>
    </submittedName>
</protein>
<proteinExistence type="predicted"/>
<dbReference type="Proteomes" id="UP000799755">
    <property type="component" value="Unassembled WGS sequence"/>
</dbReference>
<dbReference type="EMBL" id="MU003507">
    <property type="protein sequence ID" value="KAF2470635.1"/>
    <property type="molecule type" value="Genomic_DNA"/>
</dbReference>
<keyword evidence="2" id="KW-1185">Reference proteome</keyword>
<evidence type="ECO:0000313" key="2">
    <source>
        <dbReference type="Proteomes" id="UP000799755"/>
    </source>
</evidence>
<comment type="caution">
    <text evidence="1">The sequence shown here is derived from an EMBL/GenBank/DDBJ whole genome shotgun (WGS) entry which is preliminary data.</text>
</comment>
<reference evidence="1" key="1">
    <citation type="journal article" date="2020" name="Stud. Mycol.">
        <title>101 Dothideomycetes genomes: a test case for predicting lifestyles and emergence of pathogens.</title>
        <authorList>
            <person name="Haridas S."/>
            <person name="Albert R."/>
            <person name="Binder M."/>
            <person name="Bloem J."/>
            <person name="Labutti K."/>
            <person name="Salamov A."/>
            <person name="Andreopoulos B."/>
            <person name="Baker S."/>
            <person name="Barry K."/>
            <person name="Bills G."/>
            <person name="Bluhm B."/>
            <person name="Cannon C."/>
            <person name="Castanera R."/>
            <person name="Culley D."/>
            <person name="Daum C."/>
            <person name="Ezra D."/>
            <person name="Gonzalez J."/>
            <person name="Henrissat B."/>
            <person name="Kuo A."/>
            <person name="Liang C."/>
            <person name="Lipzen A."/>
            <person name="Lutzoni F."/>
            <person name="Magnuson J."/>
            <person name="Mondo S."/>
            <person name="Nolan M."/>
            <person name="Ohm R."/>
            <person name="Pangilinan J."/>
            <person name="Park H.-J."/>
            <person name="Ramirez L."/>
            <person name="Alfaro M."/>
            <person name="Sun H."/>
            <person name="Tritt A."/>
            <person name="Yoshinaga Y."/>
            <person name="Zwiers L.-H."/>
            <person name="Turgeon B."/>
            <person name="Goodwin S."/>
            <person name="Spatafora J."/>
            <person name="Crous P."/>
            <person name="Grigoriev I."/>
        </authorList>
    </citation>
    <scope>NUCLEOTIDE SEQUENCE</scope>
    <source>
        <strain evidence="1">ATCC 200398</strain>
    </source>
</reference>
<organism evidence="1 2">
    <name type="scientific">Lindgomyces ingoldianus</name>
    <dbReference type="NCBI Taxonomy" id="673940"/>
    <lineage>
        <taxon>Eukaryota</taxon>
        <taxon>Fungi</taxon>
        <taxon>Dikarya</taxon>
        <taxon>Ascomycota</taxon>
        <taxon>Pezizomycotina</taxon>
        <taxon>Dothideomycetes</taxon>
        <taxon>Pleosporomycetidae</taxon>
        <taxon>Pleosporales</taxon>
        <taxon>Lindgomycetaceae</taxon>
        <taxon>Lindgomyces</taxon>
    </lineage>
</organism>